<keyword evidence="6" id="KW-1185">Reference proteome</keyword>
<dbReference type="PANTHER" id="PTHR43792">
    <property type="entry name" value="GNAT FAMILY, PUTATIVE (AFU_ORTHOLOGUE AFUA_3G00765)-RELATED-RELATED"/>
    <property type="match status" value="1"/>
</dbReference>
<dbReference type="GO" id="GO:0005737">
    <property type="term" value="C:cytoplasm"/>
    <property type="evidence" value="ECO:0007669"/>
    <property type="project" value="TreeGrafter"/>
</dbReference>
<reference evidence="5 6" key="2">
    <citation type="submission" date="2020-04" db="EMBL/GenBank/DDBJ databases">
        <title>Complete genome sequence of Alteromonas pelagimontana 5.12T.</title>
        <authorList>
            <person name="Sinha R.K."/>
            <person name="Krishnan K.P."/>
            <person name="Kurian J.P."/>
        </authorList>
    </citation>
    <scope>NUCLEOTIDE SEQUENCE [LARGE SCALE GENOMIC DNA]</scope>
    <source>
        <strain evidence="5 6">5.12</strain>
    </source>
</reference>
<evidence type="ECO:0000256" key="1">
    <source>
        <dbReference type="ARBA" id="ARBA00022679"/>
    </source>
</evidence>
<evidence type="ECO:0000256" key="3">
    <source>
        <dbReference type="ARBA" id="ARBA00038502"/>
    </source>
</evidence>
<evidence type="ECO:0000256" key="2">
    <source>
        <dbReference type="ARBA" id="ARBA00023315"/>
    </source>
</evidence>
<feature type="domain" description="N-acetyltransferase" evidence="4">
    <location>
        <begin position="4"/>
        <end position="157"/>
    </location>
</feature>
<dbReference type="PANTHER" id="PTHR43792:SF8">
    <property type="entry name" value="[RIBOSOMAL PROTEIN US5]-ALANINE N-ACETYLTRANSFERASE"/>
    <property type="match status" value="1"/>
</dbReference>
<dbReference type="Pfam" id="PF13302">
    <property type="entry name" value="Acetyltransf_3"/>
    <property type="match status" value="1"/>
</dbReference>
<reference evidence="6" key="1">
    <citation type="submission" date="2014-12" db="EMBL/GenBank/DDBJ databases">
        <title>Complete genome sequence of a multi-drug resistant Klebsiella pneumoniae.</title>
        <authorList>
            <person name="Hua X."/>
            <person name="Chen Q."/>
            <person name="Li X."/>
            <person name="Feng Y."/>
            <person name="Ruan Z."/>
            <person name="Yu Y."/>
        </authorList>
    </citation>
    <scope>NUCLEOTIDE SEQUENCE [LARGE SCALE GENOMIC DNA]</scope>
    <source>
        <strain evidence="6">5.12</strain>
    </source>
</reference>
<keyword evidence="1 5" id="KW-0808">Transferase</keyword>
<dbReference type="PROSITE" id="PS51186">
    <property type="entry name" value="GNAT"/>
    <property type="match status" value="1"/>
</dbReference>
<dbReference type="SUPFAM" id="SSF55729">
    <property type="entry name" value="Acyl-CoA N-acyltransferases (Nat)"/>
    <property type="match status" value="1"/>
</dbReference>
<dbReference type="InterPro" id="IPR000182">
    <property type="entry name" value="GNAT_dom"/>
</dbReference>
<dbReference type="EMBL" id="CP052766">
    <property type="protein sequence ID" value="QJR81254.1"/>
    <property type="molecule type" value="Genomic_DNA"/>
</dbReference>
<dbReference type="GO" id="GO:0008999">
    <property type="term" value="F:protein-N-terminal-alanine acetyltransferase activity"/>
    <property type="evidence" value="ECO:0007669"/>
    <property type="project" value="TreeGrafter"/>
</dbReference>
<evidence type="ECO:0000313" key="5">
    <source>
        <dbReference type="EMBL" id="QJR81254.1"/>
    </source>
</evidence>
<evidence type="ECO:0000259" key="4">
    <source>
        <dbReference type="PROSITE" id="PS51186"/>
    </source>
</evidence>
<comment type="similarity">
    <text evidence="3">Belongs to the acetyltransferase family. RimJ subfamily.</text>
</comment>
<dbReference type="OrthoDB" id="9801669at2"/>
<dbReference type="InterPro" id="IPR016181">
    <property type="entry name" value="Acyl_CoA_acyltransferase"/>
</dbReference>
<dbReference type="InterPro" id="IPR051531">
    <property type="entry name" value="N-acetyltransferase"/>
</dbReference>
<dbReference type="KEGG" id="apel:CA267_010905"/>
<dbReference type="AlphaFoldDB" id="A0A6M4MDI2"/>
<proteinExistence type="inferred from homology"/>
<accession>A0A6M4MDI2</accession>
<dbReference type="Gene3D" id="3.40.630.30">
    <property type="match status" value="1"/>
</dbReference>
<sequence length="165" mass="18924">MEAILASPDNAEAISSFYKVNTEHLRPWEPRRNEDHHFVEAWKKRLASKSAFYFIIANNTEVLGICALTNIVRGPFQACNIGYAVSAPYEGKGLMQALCKQAINYAFDDLCLNRIMANYMPQNRRSEELLRKLGFVKEGFARKYLKINGQWEDHVLTSLVNGKHR</sequence>
<gene>
    <name evidence="5" type="ORF">CA267_010905</name>
</gene>
<keyword evidence="2" id="KW-0012">Acyltransferase</keyword>
<protein>
    <submittedName>
        <fullName evidence="5">GNAT family N-acetyltransferase</fullName>
    </submittedName>
</protein>
<organism evidence="5 6">
    <name type="scientific">Alteromonas pelagimontana</name>
    <dbReference type="NCBI Taxonomy" id="1858656"/>
    <lineage>
        <taxon>Bacteria</taxon>
        <taxon>Pseudomonadati</taxon>
        <taxon>Pseudomonadota</taxon>
        <taxon>Gammaproteobacteria</taxon>
        <taxon>Alteromonadales</taxon>
        <taxon>Alteromonadaceae</taxon>
        <taxon>Alteromonas/Salinimonas group</taxon>
        <taxon>Alteromonas</taxon>
    </lineage>
</organism>
<name>A0A6M4MDI2_9ALTE</name>
<evidence type="ECO:0000313" key="6">
    <source>
        <dbReference type="Proteomes" id="UP000219285"/>
    </source>
</evidence>
<dbReference type="RefSeq" id="WP_075607453.1">
    <property type="nucleotide sequence ID" value="NZ_CP052766.1"/>
</dbReference>
<dbReference type="Proteomes" id="UP000219285">
    <property type="component" value="Chromosome"/>
</dbReference>